<evidence type="ECO:0000256" key="1">
    <source>
        <dbReference type="SAM" id="SignalP"/>
    </source>
</evidence>
<accession>A0ABR8PVN9</accession>
<evidence type="ECO:0000313" key="3">
    <source>
        <dbReference type="EMBL" id="MBD7912251.1"/>
    </source>
</evidence>
<proteinExistence type="predicted"/>
<dbReference type="EMBL" id="JACSRA010000021">
    <property type="protein sequence ID" value="MBD7912251.1"/>
    <property type="molecule type" value="Genomic_DNA"/>
</dbReference>
<reference evidence="3 4" key="1">
    <citation type="submission" date="2020-08" db="EMBL/GenBank/DDBJ databases">
        <title>A Genomic Blueprint of the Chicken Gut Microbiome.</title>
        <authorList>
            <person name="Gilroy R."/>
            <person name="Ravi A."/>
            <person name="Getino M."/>
            <person name="Pursley I."/>
            <person name="Horton D.L."/>
            <person name="Alikhan N.-F."/>
            <person name="Baker D."/>
            <person name="Gharbi K."/>
            <person name="Hall N."/>
            <person name="Watson M."/>
            <person name="Adriaenssens E.M."/>
            <person name="Foster-Nyarko E."/>
            <person name="Jarju S."/>
            <person name="Secka A."/>
            <person name="Antonio M."/>
            <person name="Oren A."/>
            <person name="Chaudhuri R."/>
            <person name="La Ragione R.M."/>
            <person name="Hildebrand F."/>
            <person name="Pallen M.J."/>
        </authorList>
    </citation>
    <scope>NUCLEOTIDE SEQUENCE [LARGE SCALE GENOMIC DNA]</scope>
    <source>
        <strain evidence="3 4">Sa3CVN1</strain>
    </source>
</reference>
<feature type="chain" id="PRO_5045164947" evidence="1">
    <location>
        <begin position="29"/>
        <end position="286"/>
    </location>
</feature>
<comment type="caution">
    <text evidence="3">The sequence shown here is derived from an EMBL/GenBank/DDBJ whole genome shotgun (WGS) entry which is preliminary data.</text>
</comment>
<evidence type="ECO:0000259" key="2">
    <source>
        <dbReference type="Pfam" id="PF13529"/>
    </source>
</evidence>
<feature type="signal peptide" evidence="1">
    <location>
        <begin position="1"/>
        <end position="28"/>
    </location>
</feature>
<protein>
    <submittedName>
        <fullName evidence="3">C39 family peptidase</fullName>
    </submittedName>
</protein>
<keyword evidence="1" id="KW-0732">Signal</keyword>
<sequence length="286" mass="32836">MKKIKFNSLVVMSLVFFTLLTSGVTTQAKSSVLVNQSYDVTSKNYNYTGQALNQSWGLGKYQTEYVSNNKPYDWYIDQGNTGAYSDSNCGPSSTTMALKWVNGNFNRTAEDARNTYRSSGGWWYTDDVTNYLNLYNSRYSVKDLGKTIPQGEVVLKDQLKQGNIAILCIDTSYLPYNSLSERRVGKFYSYSGGHFIVVKGYRVVDGKTYFEVYDPNNWNEHYRDGQEKGKDRYYLSKDLMNAEINWWNYAIVVQPQNSRLSSSLNMVRSLKRDQVDITKIKSAYGR</sequence>
<dbReference type="RefSeq" id="WP_143316513.1">
    <property type="nucleotide sequence ID" value="NZ_JACSRA010000021.1"/>
</dbReference>
<evidence type="ECO:0000313" key="4">
    <source>
        <dbReference type="Proteomes" id="UP000627781"/>
    </source>
</evidence>
<keyword evidence="4" id="KW-1185">Reference proteome</keyword>
<feature type="domain" description="Peptidase C39-like" evidence="2">
    <location>
        <begin position="85"/>
        <end position="216"/>
    </location>
</feature>
<name>A0ABR8PVN9_9CLOT</name>
<organism evidence="3 4">
    <name type="scientific">Clostridium cibarium</name>
    <dbReference type="NCBI Taxonomy" id="2762247"/>
    <lineage>
        <taxon>Bacteria</taxon>
        <taxon>Bacillati</taxon>
        <taxon>Bacillota</taxon>
        <taxon>Clostridia</taxon>
        <taxon>Eubacteriales</taxon>
        <taxon>Clostridiaceae</taxon>
        <taxon>Clostridium</taxon>
    </lineage>
</organism>
<gene>
    <name evidence="3" type="ORF">H9661_12875</name>
</gene>
<dbReference type="Pfam" id="PF13529">
    <property type="entry name" value="Peptidase_C39_2"/>
    <property type="match status" value="1"/>
</dbReference>
<dbReference type="InterPro" id="IPR039564">
    <property type="entry name" value="Peptidase_C39-like"/>
</dbReference>
<dbReference type="Proteomes" id="UP000627781">
    <property type="component" value="Unassembled WGS sequence"/>
</dbReference>
<dbReference type="Gene3D" id="3.90.70.10">
    <property type="entry name" value="Cysteine proteinases"/>
    <property type="match status" value="1"/>
</dbReference>